<evidence type="ECO:0000256" key="2">
    <source>
        <dbReference type="ARBA" id="ARBA00011974"/>
    </source>
</evidence>
<keyword evidence="3" id="KW-0028">Amino-acid biosynthesis</keyword>
<evidence type="ECO:0000256" key="4">
    <source>
        <dbReference type="ARBA" id="ARBA00022801"/>
    </source>
</evidence>
<dbReference type="GO" id="GO:0009164">
    <property type="term" value="P:nucleoside catabolic process"/>
    <property type="evidence" value="ECO:0007669"/>
    <property type="project" value="InterPro"/>
</dbReference>
<keyword evidence="5" id="KW-0486">Methionine biosynthesis</keyword>
<dbReference type="AlphaFoldDB" id="A0A934U4L8"/>
<dbReference type="SUPFAM" id="SSF53167">
    <property type="entry name" value="Purine and uridine phosphorylases"/>
    <property type="match status" value="1"/>
</dbReference>
<protein>
    <recommendedName>
        <fullName evidence="2">adenosylhomocysteine nucleosidase</fullName>
        <ecNumber evidence="2">3.2.2.9</ecNumber>
    </recommendedName>
</protein>
<evidence type="ECO:0000256" key="1">
    <source>
        <dbReference type="ARBA" id="ARBA00004945"/>
    </source>
</evidence>
<dbReference type="NCBIfam" id="TIGR01704">
    <property type="entry name" value="MTA_SAH-Nsdase"/>
    <property type="match status" value="1"/>
</dbReference>
<evidence type="ECO:0000259" key="6">
    <source>
        <dbReference type="Pfam" id="PF01048"/>
    </source>
</evidence>
<comment type="caution">
    <text evidence="7">The sequence shown here is derived from an EMBL/GenBank/DDBJ whole genome shotgun (WGS) entry which is preliminary data.</text>
</comment>
<dbReference type="GO" id="GO:0008930">
    <property type="term" value="F:methylthioadenosine nucleosidase activity"/>
    <property type="evidence" value="ECO:0007669"/>
    <property type="project" value="InterPro"/>
</dbReference>
<dbReference type="Pfam" id="PF01048">
    <property type="entry name" value="PNP_UDP_1"/>
    <property type="match status" value="1"/>
</dbReference>
<dbReference type="EMBL" id="JAEQMG010000068">
    <property type="protein sequence ID" value="MBK6088599.1"/>
    <property type="molecule type" value="Genomic_DNA"/>
</dbReference>
<dbReference type="CDD" id="cd09008">
    <property type="entry name" value="MTAN"/>
    <property type="match status" value="1"/>
</dbReference>
<evidence type="ECO:0000256" key="5">
    <source>
        <dbReference type="ARBA" id="ARBA00023167"/>
    </source>
</evidence>
<evidence type="ECO:0000256" key="3">
    <source>
        <dbReference type="ARBA" id="ARBA00022605"/>
    </source>
</evidence>
<dbReference type="PANTHER" id="PTHR46832:SF1">
    <property type="entry name" value="5'-METHYLTHIOADENOSINE_S-ADENOSYLHOMOCYSTEINE NUCLEOSIDASE"/>
    <property type="match status" value="1"/>
</dbReference>
<organism evidence="7 8">
    <name type="scientific">Ruminococcus difficilis</name>
    <dbReference type="NCBI Taxonomy" id="2763069"/>
    <lineage>
        <taxon>Bacteria</taxon>
        <taxon>Bacillati</taxon>
        <taxon>Bacillota</taxon>
        <taxon>Clostridia</taxon>
        <taxon>Eubacteriales</taxon>
        <taxon>Oscillospiraceae</taxon>
        <taxon>Ruminococcus</taxon>
    </lineage>
</organism>
<dbReference type="GO" id="GO:0005829">
    <property type="term" value="C:cytosol"/>
    <property type="evidence" value="ECO:0007669"/>
    <property type="project" value="TreeGrafter"/>
</dbReference>
<dbReference type="InterPro" id="IPR010049">
    <property type="entry name" value="MTA_SAH_Nsdase"/>
</dbReference>
<keyword evidence="4 7" id="KW-0378">Hydrolase</keyword>
<evidence type="ECO:0000313" key="7">
    <source>
        <dbReference type="EMBL" id="MBK6088599.1"/>
    </source>
</evidence>
<dbReference type="Gene3D" id="3.40.50.1580">
    <property type="entry name" value="Nucleoside phosphorylase domain"/>
    <property type="match status" value="1"/>
</dbReference>
<dbReference type="GO" id="GO:0019284">
    <property type="term" value="P:L-methionine salvage from S-adenosylmethionine"/>
    <property type="evidence" value="ECO:0007669"/>
    <property type="project" value="TreeGrafter"/>
</dbReference>
<dbReference type="PANTHER" id="PTHR46832">
    <property type="entry name" value="5'-METHYLTHIOADENOSINE/S-ADENOSYLHOMOCYSTEINE NUCLEOSIDASE"/>
    <property type="match status" value="1"/>
</dbReference>
<keyword evidence="8" id="KW-1185">Reference proteome</keyword>
<dbReference type="EC" id="3.2.2.9" evidence="2"/>
<proteinExistence type="predicted"/>
<dbReference type="RefSeq" id="WP_201427492.1">
    <property type="nucleotide sequence ID" value="NZ_JAEQMG010000068.1"/>
</dbReference>
<sequence>MIGIICAMQLEADGIVALSENVKEEIIGGMKFYTAALHGREFVVVVCGEGKVNAAMCTATLIREYSPSLIINSGVAGALSPIVSVGDLVVGSKAVEHDMNGTALGYKQGEVNLPGQGMCTYFDCDKAAATRLAVICKELPGTRVAQGIIASGDVFISDRKKRLLLNDRFGAVACEMEGAAIGHVCRCFGVPFAILRAISDDLDENKGMDFVKFCRLAADKTVKVLDKFLLQTAE</sequence>
<dbReference type="InterPro" id="IPR035994">
    <property type="entry name" value="Nucleoside_phosphorylase_sf"/>
</dbReference>
<dbReference type="NCBIfam" id="NF004079">
    <property type="entry name" value="PRK05584.1"/>
    <property type="match status" value="1"/>
</dbReference>
<accession>A0A934U4L8</accession>
<keyword evidence="7" id="KW-0326">Glycosidase</keyword>
<gene>
    <name evidence="7" type="ORF">JKK62_08030</name>
</gene>
<dbReference type="GO" id="GO:0008782">
    <property type="term" value="F:adenosylhomocysteine nucleosidase activity"/>
    <property type="evidence" value="ECO:0007669"/>
    <property type="project" value="UniProtKB-EC"/>
</dbReference>
<reference evidence="7" key="1">
    <citation type="submission" date="2021-01" db="EMBL/GenBank/DDBJ databases">
        <title>Genome public.</title>
        <authorList>
            <person name="Liu C."/>
            <person name="Sun Q."/>
        </authorList>
    </citation>
    <scope>NUCLEOTIDE SEQUENCE</scope>
    <source>
        <strain evidence="7">M6</strain>
    </source>
</reference>
<dbReference type="InterPro" id="IPR000845">
    <property type="entry name" value="Nucleoside_phosphorylase_d"/>
</dbReference>
<evidence type="ECO:0000313" key="8">
    <source>
        <dbReference type="Proteomes" id="UP000633365"/>
    </source>
</evidence>
<name>A0A934U4L8_9FIRM</name>
<feature type="domain" description="Nucleoside phosphorylase" evidence="6">
    <location>
        <begin position="2"/>
        <end position="229"/>
    </location>
</feature>
<comment type="pathway">
    <text evidence="1">Amino-acid biosynthesis; L-methionine biosynthesis via salvage pathway; S-methyl-5-thio-alpha-D-ribose 1-phosphate from S-methyl-5'-thioadenosine (hydrolase route): step 1/2.</text>
</comment>
<dbReference type="GO" id="GO:0019509">
    <property type="term" value="P:L-methionine salvage from methylthioadenosine"/>
    <property type="evidence" value="ECO:0007669"/>
    <property type="project" value="InterPro"/>
</dbReference>
<dbReference type="Proteomes" id="UP000633365">
    <property type="component" value="Unassembled WGS sequence"/>
</dbReference>